<dbReference type="PANTHER" id="PTHR22916:SF3">
    <property type="entry name" value="UDP-GLCNAC:BETAGAL BETA-1,3-N-ACETYLGLUCOSAMINYLTRANSFERASE-LIKE PROTEIN 1"/>
    <property type="match status" value="1"/>
</dbReference>
<dbReference type="InterPro" id="IPR029044">
    <property type="entry name" value="Nucleotide-diphossugar_trans"/>
</dbReference>
<dbReference type="OrthoDB" id="9815829at2"/>
<gene>
    <name evidence="2" type="ORF">DFQ07_2645</name>
</gene>
<protein>
    <submittedName>
        <fullName evidence="2">Glycosyl transferase family 2</fullName>
    </submittedName>
</protein>
<dbReference type="Pfam" id="PF00535">
    <property type="entry name" value="Glycos_transf_2"/>
    <property type="match status" value="1"/>
</dbReference>
<dbReference type="PANTHER" id="PTHR22916">
    <property type="entry name" value="GLYCOSYLTRANSFERASE"/>
    <property type="match status" value="1"/>
</dbReference>
<dbReference type="SUPFAM" id="SSF53448">
    <property type="entry name" value="Nucleotide-diphospho-sugar transferases"/>
    <property type="match status" value="1"/>
</dbReference>
<feature type="domain" description="Glycosyltransferase 2-like" evidence="1">
    <location>
        <begin position="6"/>
        <end position="150"/>
    </location>
</feature>
<keyword evidence="3" id="KW-1185">Reference proteome</keyword>
<dbReference type="GO" id="GO:0016758">
    <property type="term" value="F:hexosyltransferase activity"/>
    <property type="evidence" value="ECO:0007669"/>
    <property type="project" value="UniProtKB-ARBA"/>
</dbReference>
<dbReference type="Gene3D" id="3.90.550.10">
    <property type="entry name" value="Spore Coat Polysaccharide Biosynthesis Protein SpsA, Chain A"/>
    <property type="match status" value="1"/>
</dbReference>
<name>A0A4R6TEH4_9FLAO</name>
<dbReference type="InterPro" id="IPR001173">
    <property type="entry name" value="Glyco_trans_2-like"/>
</dbReference>
<reference evidence="2 3" key="1">
    <citation type="submission" date="2019-03" db="EMBL/GenBank/DDBJ databases">
        <title>Genomic Encyclopedia of Type Strains, Phase III (KMG-III): the genomes of soil and plant-associated and newly described type strains.</title>
        <authorList>
            <person name="Whitman W."/>
        </authorList>
    </citation>
    <scope>NUCLEOTIDE SEQUENCE [LARGE SCALE GENOMIC DNA]</scope>
    <source>
        <strain evidence="2 3">CECT 8283</strain>
    </source>
</reference>
<dbReference type="EMBL" id="SNYH01000005">
    <property type="protein sequence ID" value="TDQ24100.1"/>
    <property type="molecule type" value="Genomic_DNA"/>
</dbReference>
<accession>A0A4R6TEH4</accession>
<keyword evidence="2" id="KW-0808">Transferase</keyword>
<dbReference type="Proteomes" id="UP000295390">
    <property type="component" value="Unassembled WGS sequence"/>
</dbReference>
<organism evidence="2 3">
    <name type="scientific">Tenacibaculum caenipelagi</name>
    <dbReference type="NCBI Taxonomy" id="1325435"/>
    <lineage>
        <taxon>Bacteria</taxon>
        <taxon>Pseudomonadati</taxon>
        <taxon>Bacteroidota</taxon>
        <taxon>Flavobacteriia</taxon>
        <taxon>Flavobacteriales</taxon>
        <taxon>Flavobacteriaceae</taxon>
        <taxon>Tenacibaculum</taxon>
    </lineage>
</organism>
<proteinExistence type="predicted"/>
<evidence type="ECO:0000313" key="3">
    <source>
        <dbReference type="Proteomes" id="UP000295390"/>
    </source>
</evidence>
<sequence>MGIKVSVVMSVYAEPIEWIEKAIFSILNQTFTSFEFIIVNDNPKRLENAKLLNKFKSIDKRIKILENNTNIGLTKSLNKALLLVKGEYIARMDADDISLPNRFKKQIDFLNQNKNYVACGTRSIMINEFDKNIGVMKVPISFERICSKLIVGNPMAHPTLMIRKKVLTENNLQYDETLRYSQDYNLIRELIKYGKLFNLKEKLLLYRVSSNQITSKYSVSQQENANIIRERIFNDVLLKQKIKIKIKEAFFDYNVNELLNEYRKNKSVNSNKILKELNISLMLNSSQKVNTKEYFFAFISPKVSIKNKLRLLKKIIY</sequence>
<comment type="caution">
    <text evidence="2">The sequence shown here is derived from an EMBL/GenBank/DDBJ whole genome shotgun (WGS) entry which is preliminary data.</text>
</comment>
<dbReference type="RefSeq" id="WP_133537476.1">
    <property type="nucleotide sequence ID" value="NZ_SNYH01000005.1"/>
</dbReference>
<dbReference type="AlphaFoldDB" id="A0A4R6TEH4"/>
<evidence type="ECO:0000259" key="1">
    <source>
        <dbReference type="Pfam" id="PF00535"/>
    </source>
</evidence>
<evidence type="ECO:0000313" key="2">
    <source>
        <dbReference type="EMBL" id="TDQ24100.1"/>
    </source>
</evidence>